<dbReference type="PROSITE" id="PS51081">
    <property type="entry name" value="ZF_SIAH"/>
    <property type="match status" value="1"/>
</dbReference>
<dbReference type="Pfam" id="PF21361">
    <property type="entry name" value="Sina_ZnF"/>
    <property type="match status" value="1"/>
</dbReference>
<dbReference type="AlphaFoldDB" id="A0AAD8QM12"/>
<keyword evidence="2 4" id="KW-0863">Zinc-finger</keyword>
<dbReference type="SUPFAM" id="SSF49599">
    <property type="entry name" value="TRAF domain-like"/>
    <property type="match status" value="1"/>
</dbReference>
<keyword evidence="8" id="KW-1185">Reference proteome</keyword>
<reference evidence="7" key="1">
    <citation type="submission" date="2023-07" db="EMBL/GenBank/DDBJ databases">
        <title>A chromosome-level genome assembly of Lolium multiflorum.</title>
        <authorList>
            <person name="Chen Y."/>
            <person name="Copetti D."/>
            <person name="Kolliker R."/>
            <person name="Studer B."/>
        </authorList>
    </citation>
    <scope>NUCLEOTIDE SEQUENCE</scope>
    <source>
        <strain evidence="7">02402/16</strain>
        <tissue evidence="7">Leaf</tissue>
    </source>
</reference>
<dbReference type="GO" id="GO:0005737">
    <property type="term" value="C:cytoplasm"/>
    <property type="evidence" value="ECO:0007669"/>
    <property type="project" value="TreeGrafter"/>
</dbReference>
<comment type="caution">
    <text evidence="7">The sequence shown here is derived from an EMBL/GenBank/DDBJ whole genome shotgun (WGS) entry which is preliminary data.</text>
</comment>
<evidence type="ECO:0000313" key="7">
    <source>
        <dbReference type="EMBL" id="KAK1603584.1"/>
    </source>
</evidence>
<feature type="region of interest" description="Disordered" evidence="5">
    <location>
        <begin position="151"/>
        <end position="176"/>
    </location>
</feature>
<sequence>MEAAVNRILLPCKHGCGENITYYGKEGHEKACKAGPCFCPDPGCCFRGNTTALSDHFTTHHKWPANNFIDYLWQTCPGIRVLRSDEGHLFLLNVASLESHALKNVWLDRITNSSLSDGLPEDCSSCILPSVPGGGDPPLLKGLFITRKVEDDDEMEWEDDDDDDDNDDEYEDDYDD</sequence>
<dbReference type="InterPro" id="IPR013083">
    <property type="entry name" value="Znf_RING/FYVE/PHD"/>
</dbReference>
<keyword evidence="1" id="KW-0479">Metal-binding</keyword>
<evidence type="ECO:0000256" key="1">
    <source>
        <dbReference type="ARBA" id="ARBA00022723"/>
    </source>
</evidence>
<evidence type="ECO:0000256" key="5">
    <source>
        <dbReference type="SAM" id="MobiDB-lite"/>
    </source>
</evidence>
<keyword evidence="3" id="KW-0862">Zinc</keyword>
<evidence type="ECO:0000256" key="2">
    <source>
        <dbReference type="ARBA" id="ARBA00022771"/>
    </source>
</evidence>
<accession>A0AAD8QM12</accession>
<dbReference type="GO" id="GO:0008270">
    <property type="term" value="F:zinc ion binding"/>
    <property type="evidence" value="ECO:0007669"/>
    <property type="project" value="UniProtKB-KW"/>
</dbReference>
<dbReference type="Proteomes" id="UP001231189">
    <property type="component" value="Unassembled WGS sequence"/>
</dbReference>
<protein>
    <recommendedName>
        <fullName evidence="6">SIAH-type domain-containing protein</fullName>
    </recommendedName>
</protein>
<dbReference type="GO" id="GO:0061630">
    <property type="term" value="F:ubiquitin protein ligase activity"/>
    <property type="evidence" value="ECO:0007669"/>
    <property type="project" value="TreeGrafter"/>
</dbReference>
<organism evidence="7 8">
    <name type="scientific">Lolium multiflorum</name>
    <name type="common">Italian ryegrass</name>
    <name type="synonym">Lolium perenne subsp. multiflorum</name>
    <dbReference type="NCBI Taxonomy" id="4521"/>
    <lineage>
        <taxon>Eukaryota</taxon>
        <taxon>Viridiplantae</taxon>
        <taxon>Streptophyta</taxon>
        <taxon>Embryophyta</taxon>
        <taxon>Tracheophyta</taxon>
        <taxon>Spermatophyta</taxon>
        <taxon>Magnoliopsida</taxon>
        <taxon>Liliopsida</taxon>
        <taxon>Poales</taxon>
        <taxon>Poaceae</taxon>
        <taxon>BOP clade</taxon>
        <taxon>Pooideae</taxon>
        <taxon>Poodae</taxon>
        <taxon>Poeae</taxon>
        <taxon>Poeae Chloroplast Group 2 (Poeae type)</taxon>
        <taxon>Loliodinae</taxon>
        <taxon>Loliinae</taxon>
        <taxon>Lolium</taxon>
    </lineage>
</organism>
<feature type="domain" description="SIAH-type" evidence="6">
    <location>
        <begin position="7"/>
        <end position="62"/>
    </location>
</feature>
<gene>
    <name evidence="7" type="ORF">QYE76_017482</name>
</gene>
<dbReference type="EMBL" id="JAUUTY010000013">
    <property type="protein sequence ID" value="KAK1603584.1"/>
    <property type="molecule type" value="Genomic_DNA"/>
</dbReference>
<evidence type="ECO:0000259" key="6">
    <source>
        <dbReference type="PROSITE" id="PS51081"/>
    </source>
</evidence>
<name>A0AAD8QM12_LOLMU</name>
<proteinExistence type="predicted"/>
<evidence type="ECO:0000256" key="4">
    <source>
        <dbReference type="PROSITE-ProRule" id="PRU00455"/>
    </source>
</evidence>
<dbReference type="InterPro" id="IPR052088">
    <property type="entry name" value="E3_ubiquitin-ligase_SINA"/>
</dbReference>
<dbReference type="PANTHER" id="PTHR10315">
    <property type="entry name" value="E3 UBIQUITIN PROTEIN LIGASE SIAH"/>
    <property type="match status" value="1"/>
</dbReference>
<evidence type="ECO:0000256" key="3">
    <source>
        <dbReference type="ARBA" id="ARBA00022833"/>
    </source>
</evidence>
<dbReference type="PANTHER" id="PTHR10315:SF83">
    <property type="entry name" value="RING-TYPE E3 UBIQUITIN TRANSFERASE"/>
    <property type="match status" value="1"/>
</dbReference>
<evidence type="ECO:0000313" key="8">
    <source>
        <dbReference type="Proteomes" id="UP001231189"/>
    </source>
</evidence>
<dbReference type="Gene3D" id="3.30.40.10">
    <property type="entry name" value="Zinc/RING finger domain, C3HC4 (zinc finger)"/>
    <property type="match status" value="1"/>
</dbReference>
<dbReference type="InterPro" id="IPR013010">
    <property type="entry name" value="Znf_SIAH"/>
</dbReference>